<dbReference type="CDD" id="cd01556">
    <property type="entry name" value="EPSP_synthase"/>
    <property type="match status" value="1"/>
</dbReference>
<feature type="binding site" evidence="7">
    <location>
        <position position="340"/>
    </location>
    <ligand>
        <name>phosphoenolpyruvate</name>
        <dbReference type="ChEBI" id="CHEBI:58702"/>
    </ligand>
</feature>
<evidence type="ECO:0000256" key="3">
    <source>
        <dbReference type="ARBA" id="ARBA00022605"/>
    </source>
</evidence>
<dbReference type="Proteomes" id="UP000239706">
    <property type="component" value="Unassembled WGS sequence"/>
</dbReference>
<dbReference type="PANTHER" id="PTHR21090:SF5">
    <property type="entry name" value="PENTAFUNCTIONAL AROM POLYPEPTIDE"/>
    <property type="match status" value="1"/>
</dbReference>
<feature type="binding site" evidence="7">
    <location>
        <position position="408"/>
    </location>
    <ligand>
        <name>phosphoenolpyruvate</name>
        <dbReference type="ChEBI" id="CHEBI:58702"/>
    </ligand>
</feature>
<feature type="binding site" evidence="7">
    <location>
        <position position="124"/>
    </location>
    <ligand>
        <name>phosphoenolpyruvate</name>
        <dbReference type="ChEBI" id="CHEBI:58702"/>
    </ligand>
</feature>
<keyword evidence="10" id="KW-1185">Reference proteome</keyword>
<dbReference type="Pfam" id="PF00275">
    <property type="entry name" value="EPSP_synthase"/>
    <property type="match status" value="1"/>
</dbReference>
<reference evidence="9 10" key="1">
    <citation type="submission" date="2018-03" db="EMBL/GenBank/DDBJ databases">
        <title>Genome sequence of Clostridium liquoris DSM 100320.</title>
        <authorList>
            <person name="Poehlein A."/>
            <person name="Daniel R."/>
        </authorList>
    </citation>
    <scope>NUCLEOTIDE SEQUENCE [LARGE SCALE GENOMIC DNA]</scope>
    <source>
        <strain evidence="9 10">DSM 100320</strain>
    </source>
</reference>
<comment type="caution">
    <text evidence="9">The sequence shown here is derived from an EMBL/GenBank/DDBJ whole genome shotgun (WGS) entry which is preliminary data.</text>
</comment>
<feature type="binding site" evidence="7">
    <location>
        <position position="168"/>
    </location>
    <ligand>
        <name>3-phosphoshikimate</name>
        <dbReference type="ChEBI" id="CHEBI:145989"/>
    </ligand>
</feature>
<dbReference type="InterPro" id="IPR006264">
    <property type="entry name" value="EPSP_synthase"/>
</dbReference>
<dbReference type="PIRSF" id="PIRSF000505">
    <property type="entry name" value="EPSPS"/>
    <property type="match status" value="1"/>
</dbReference>
<evidence type="ECO:0000256" key="1">
    <source>
        <dbReference type="ARBA" id="ARBA00004811"/>
    </source>
</evidence>
<dbReference type="OrthoDB" id="9809920at2"/>
<feature type="binding site" evidence="7">
    <location>
        <position position="22"/>
    </location>
    <ligand>
        <name>3-phosphoshikimate</name>
        <dbReference type="ChEBI" id="CHEBI:145989"/>
    </ligand>
</feature>
<dbReference type="InterPro" id="IPR013792">
    <property type="entry name" value="RNA3'P_cycl/enolpyr_Trfase_a/b"/>
</dbReference>
<evidence type="ECO:0000313" key="9">
    <source>
        <dbReference type="EMBL" id="PRR77993.1"/>
    </source>
</evidence>
<dbReference type="GO" id="GO:0009073">
    <property type="term" value="P:aromatic amino acid family biosynthetic process"/>
    <property type="evidence" value="ECO:0007669"/>
    <property type="project" value="UniProtKB-KW"/>
</dbReference>
<gene>
    <name evidence="7 9" type="primary">aroA</name>
    <name evidence="9" type="ORF">CLLI_20880</name>
</gene>
<evidence type="ECO:0000256" key="7">
    <source>
        <dbReference type="HAMAP-Rule" id="MF_00210"/>
    </source>
</evidence>
<feature type="binding site" evidence="7">
    <location>
        <position position="95"/>
    </location>
    <ligand>
        <name>phosphoenolpyruvate</name>
        <dbReference type="ChEBI" id="CHEBI:58702"/>
    </ligand>
</feature>
<keyword evidence="3 7" id="KW-0028">Amino-acid biosynthesis</keyword>
<feature type="active site" description="Proton acceptor" evidence="7">
    <location>
        <position position="309"/>
    </location>
</feature>
<dbReference type="InterPro" id="IPR036968">
    <property type="entry name" value="Enolpyruvate_Tfrase_sf"/>
</dbReference>
<feature type="binding site" evidence="7">
    <location>
        <position position="21"/>
    </location>
    <ligand>
        <name>3-phosphoshikimate</name>
        <dbReference type="ChEBI" id="CHEBI:145989"/>
    </ligand>
</feature>
<comment type="similarity">
    <text evidence="2 7">Belongs to the EPSP synthase family.</text>
</comment>
<dbReference type="GO" id="GO:0003866">
    <property type="term" value="F:3-phosphoshikimate 1-carboxyvinyltransferase activity"/>
    <property type="evidence" value="ECO:0007669"/>
    <property type="project" value="UniProtKB-UniRule"/>
</dbReference>
<dbReference type="EC" id="2.5.1.19" evidence="7"/>
<dbReference type="GO" id="GO:0005737">
    <property type="term" value="C:cytoplasm"/>
    <property type="evidence" value="ECO:0007669"/>
    <property type="project" value="UniProtKB-SubCell"/>
</dbReference>
<feature type="domain" description="Enolpyruvate transferase" evidence="8">
    <location>
        <begin position="9"/>
        <end position="416"/>
    </location>
</feature>
<comment type="function">
    <text evidence="7">Catalyzes the transfer of the enolpyruvyl moiety of phosphoenolpyruvate (PEP) to the 5-hydroxyl of shikimate-3-phosphate (S3P) to produce enolpyruvyl shikimate-3-phosphate and inorganic phosphate.</text>
</comment>
<feature type="binding site" evidence="7">
    <location>
        <position position="167"/>
    </location>
    <ligand>
        <name>3-phosphoshikimate</name>
        <dbReference type="ChEBI" id="CHEBI:145989"/>
    </ligand>
</feature>
<dbReference type="GO" id="GO:0008652">
    <property type="term" value="P:amino acid biosynthetic process"/>
    <property type="evidence" value="ECO:0007669"/>
    <property type="project" value="UniProtKB-KW"/>
</dbReference>
<dbReference type="InterPro" id="IPR001986">
    <property type="entry name" value="Enolpyruvate_Tfrase_dom"/>
</dbReference>
<dbReference type="EMBL" id="PVXO01000054">
    <property type="protein sequence ID" value="PRR77993.1"/>
    <property type="molecule type" value="Genomic_DNA"/>
</dbReference>
<dbReference type="UniPathway" id="UPA00053">
    <property type="reaction ID" value="UER00089"/>
</dbReference>
<dbReference type="HAMAP" id="MF_00210">
    <property type="entry name" value="EPSP_synth"/>
    <property type="match status" value="1"/>
</dbReference>
<protein>
    <recommendedName>
        <fullName evidence="7">3-phosphoshikimate 1-carboxyvinyltransferase</fullName>
        <ecNumber evidence="7">2.5.1.19</ecNumber>
    </recommendedName>
    <alternativeName>
        <fullName evidence="7">5-enolpyruvylshikimate-3-phosphate synthase</fullName>
        <shortName evidence="7">EPSP synthase</shortName>
        <shortName evidence="7">EPSPS</shortName>
    </alternativeName>
</protein>
<evidence type="ECO:0000313" key="10">
    <source>
        <dbReference type="Proteomes" id="UP000239706"/>
    </source>
</evidence>
<organism evidence="9 10">
    <name type="scientific">Clostridium liquoris</name>
    <dbReference type="NCBI Taxonomy" id="1289519"/>
    <lineage>
        <taxon>Bacteria</taxon>
        <taxon>Bacillati</taxon>
        <taxon>Bacillota</taxon>
        <taxon>Clostridia</taxon>
        <taxon>Eubacteriales</taxon>
        <taxon>Clostridiaceae</taxon>
        <taxon>Clostridium</taxon>
    </lineage>
</organism>
<comment type="subcellular location">
    <subcellularLocation>
        <location evidence="7">Cytoplasm</location>
    </subcellularLocation>
</comment>
<dbReference type="GO" id="GO:0009423">
    <property type="term" value="P:chorismate biosynthetic process"/>
    <property type="evidence" value="ECO:0007669"/>
    <property type="project" value="UniProtKB-UniRule"/>
</dbReference>
<evidence type="ECO:0000259" key="8">
    <source>
        <dbReference type="Pfam" id="PF00275"/>
    </source>
</evidence>
<keyword evidence="7" id="KW-0963">Cytoplasm</keyword>
<feature type="binding site" evidence="7">
    <location>
        <position position="169"/>
    </location>
    <ligand>
        <name>phosphoenolpyruvate</name>
        <dbReference type="ChEBI" id="CHEBI:58702"/>
    </ligand>
</feature>
<comment type="pathway">
    <text evidence="1 7">Metabolic intermediate biosynthesis; chorismate biosynthesis; chorismate from D-erythrose 4-phosphate and phosphoenolpyruvate: step 6/7.</text>
</comment>
<feature type="binding site" evidence="7">
    <location>
        <position position="21"/>
    </location>
    <ligand>
        <name>phosphoenolpyruvate</name>
        <dbReference type="ChEBI" id="CHEBI:58702"/>
    </ligand>
</feature>
<feature type="binding site" evidence="7">
    <location>
        <position position="26"/>
    </location>
    <ligand>
        <name>3-phosphoshikimate</name>
        <dbReference type="ChEBI" id="CHEBI:145989"/>
    </ligand>
</feature>
<keyword evidence="5 7" id="KW-0057">Aromatic amino acid biosynthesis</keyword>
<dbReference type="NCBIfam" id="TIGR01356">
    <property type="entry name" value="aroA"/>
    <property type="match status" value="1"/>
</dbReference>
<evidence type="ECO:0000256" key="2">
    <source>
        <dbReference type="ARBA" id="ARBA00009948"/>
    </source>
</evidence>
<dbReference type="PROSITE" id="PS00885">
    <property type="entry name" value="EPSP_SYNTHASE_2"/>
    <property type="match status" value="1"/>
</dbReference>
<dbReference type="SUPFAM" id="SSF55205">
    <property type="entry name" value="EPT/RTPC-like"/>
    <property type="match status" value="1"/>
</dbReference>
<feature type="binding site" evidence="7">
    <location>
        <position position="195"/>
    </location>
    <ligand>
        <name>3-phosphoshikimate</name>
        <dbReference type="ChEBI" id="CHEBI:145989"/>
    </ligand>
</feature>
<feature type="binding site" evidence="7">
    <location>
        <position position="336"/>
    </location>
    <ligand>
        <name>3-phosphoshikimate</name>
        <dbReference type="ChEBI" id="CHEBI:145989"/>
    </ligand>
</feature>
<accession>A0A2T0B2F2</accession>
<dbReference type="PANTHER" id="PTHR21090">
    <property type="entry name" value="AROM/DEHYDROQUINATE SYNTHASE"/>
    <property type="match status" value="1"/>
</dbReference>
<sequence>MQCIKIFPRKLRGSINIPPSKSLAHRAIIAAGLAKGESIIENIAYSKDILATIHGMKNFGVCINEINKDNNRALDIKGVSRIEIQNSIVDCIESGSTLRFLIPIALLQGDREVTFTGTGKLPQRPLDEYYNIFRNENIFYQNEKGNLPLRVKGKLKPGEFHLKGDISSQFITGLMFALPLLNGDSKIIITSKLESKAYVDLTMDILNKFGIKIENNLYREFYIKGNQSYLARDYKVEGDFSQGAFWLTAGAIGEEISCKNLNINSLQGDKEIINIIKSMGGIIDINHDFIKANPSELKGITIDASEIPDLVPILAVAGSVSNGVTKIINAKRVRIKECDRLHAIACELNKIGGDIEELEDSLIIKGNKKLKGGVVDSWNDHRIAMALAVASIACEEPLIINNSEAVEKSYPNFWEEFTNVGGNIIYDMKIKL</sequence>
<evidence type="ECO:0000256" key="4">
    <source>
        <dbReference type="ARBA" id="ARBA00022679"/>
    </source>
</evidence>
<evidence type="ECO:0000256" key="5">
    <source>
        <dbReference type="ARBA" id="ARBA00023141"/>
    </source>
</evidence>
<feature type="binding site" evidence="7">
    <location>
        <position position="169"/>
    </location>
    <ligand>
        <name>3-phosphoshikimate</name>
        <dbReference type="ChEBI" id="CHEBI:145989"/>
    </ligand>
</feature>
<evidence type="ECO:0000256" key="6">
    <source>
        <dbReference type="ARBA" id="ARBA00044633"/>
    </source>
</evidence>
<dbReference type="AlphaFoldDB" id="A0A2T0B2F2"/>
<keyword evidence="4 7" id="KW-0808">Transferase</keyword>
<feature type="binding site" evidence="7">
    <location>
        <position position="309"/>
    </location>
    <ligand>
        <name>3-phosphoshikimate</name>
        <dbReference type="ChEBI" id="CHEBI:145989"/>
    </ligand>
</feature>
<comment type="catalytic activity">
    <reaction evidence="6">
        <text>3-phosphoshikimate + phosphoenolpyruvate = 5-O-(1-carboxyvinyl)-3-phosphoshikimate + phosphate</text>
        <dbReference type="Rhea" id="RHEA:21256"/>
        <dbReference type="ChEBI" id="CHEBI:43474"/>
        <dbReference type="ChEBI" id="CHEBI:57701"/>
        <dbReference type="ChEBI" id="CHEBI:58702"/>
        <dbReference type="ChEBI" id="CHEBI:145989"/>
        <dbReference type="EC" id="2.5.1.19"/>
    </reaction>
    <physiologicalReaction direction="left-to-right" evidence="6">
        <dbReference type="Rhea" id="RHEA:21257"/>
    </physiologicalReaction>
</comment>
<comment type="caution">
    <text evidence="7">Lacks conserved residue(s) required for the propagation of feature annotation.</text>
</comment>
<dbReference type="InterPro" id="IPR023193">
    <property type="entry name" value="EPSP_synthase_CS"/>
</dbReference>
<proteinExistence type="inferred from homology"/>
<dbReference type="RefSeq" id="WP_106064158.1">
    <property type="nucleotide sequence ID" value="NZ_PVXO01000054.1"/>
</dbReference>
<name>A0A2T0B2F2_9CLOT</name>
<dbReference type="Gene3D" id="3.65.10.10">
    <property type="entry name" value="Enolpyruvate transferase domain"/>
    <property type="match status" value="2"/>
</dbReference>
<comment type="subunit">
    <text evidence="7">Monomer.</text>
</comment>
<feature type="binding site" evidence="7">
    <location>
        <position position="382"/>
    </location>
    <ligand>
        <name>phosphoenolpyruvate</name>
        <dbReference type="ChEBI" id="CHEBI:58702"/>
    </ligand>
</feature>